<evidence type="ECO:0000313" key="3">
    <source>
        <dbReference type="Proteomes" id="UP001597101"/>
    </source>
</evidence>
<proteinExistence type="predicted"/>
<reference evidence="3" key="1">
    <citation type="journal article" date="2019" name="Int. J. Syst. Evol. Microbiol.">
        <title>The Global Catalogue of Microorganisms (GCM) 10K type strain sequencing project: providing services to taxonomists for standard genome sequencing and annotation.</title>
        <authorList>
            <consortium name="The Broad Institute Genomics Platform"/>
            <consortium name="The Broad Institute Genome Sequencing Center for Infectious Disease"/>
            <person name="Wu L."/>
            <person name="Ma J."/>
        </authorList>
    </citation>
    <scope>NUCLEOTIDE SEQUENCE [LARGE SCALE GENOMIC DNA]</scope>
    <source>
        <strain evidence="3">CCUG 60023</strain>
    </source>
</reference>
<organism evidence="2 3">
    <name type="scientific">Pseudahrensia aquimaris</name>
    <dbReference type="NCBI Taxonomy" id="744461"/>
    <lineage>
        <taxon>Bacteria</taxon>
        <taxon>Pseudomonadati</taxon>
        <taxon>Pseudomonadota</taxon>
        <taxon>Alphaproteobacteria</taxon>
        <taxon>Hyphomicrobiales</taxon>
        <taxon>Ahrensiaceae</taxon>
        <taxon>Pseudahrensia</taxon>
    </lineage>
</organism>
<evidence type="ECO:0000313" key="2">
    <source>
        <dbReference type="EMBL" id="MFD0915543.1"/>
    </source>
</evidence>
<dbReference type="RefSeq" id="WP_377211402.1">
    <property type="nucleotide sequence ID" value="NZ_JBHTJV010000003.1"/>
</dbReference>
<sequence>MSDQQQDIGTMAVLETVYSYRLQGKEYGDLLSDLDQAITMLARSEITTGKMPDRLSVFEELETHFAIATQLDDRIVENTDEEQIQKFIDGPLACLAVDKNLKVLAISEAAKTSLGSIEDRHIRTLNMRDSEKKSLLQAIQTVLGETEQGPRDRLLFVQLDENADIQLCNIRPFPKAGIAILFFDHLKWNAFTDEALKRNFGLTSAETKVVSALMTGQRPKDIAVETERSVETVRSQIKSILSKTQLKDTTALVRLACEIIALSDKFDVHENAADPVGFSFVPPAPAVVQHRGQSFGVTDMAGIKSASPERTILFVHGLLQGPFATRRFQKLCHEQNLRVISPSRPGFGATPVAKDKVDFTNRSVDDMAHLLDTVKIDKAVIASHMIGNYITSRFAARHPDRIACAISISGVVPVEFTEQLRQQNNMQRIAMLAARYSPSTMNFIARMGERYLREGNERKCLSQIFARAPGDLACLDDPEIFSILKAGMRHLMDSGRSAFIHDCQAGATPFAEDFFKGSHKRHFIHGVQDRSVPFETCSATAKSVPGWTFERVENGGQNILHTHPEVIVECFAKQLESAAQPVVA</sequence>
<comment type="caution">
    <text evidence="2">The sequence shown here is derived from an EMBL/GenBank/DDBJ whole genome shotgun (WGS) entry which is preliminary data.</text>
</comment>
<dbReference type="InterPro" id="IPR036388">
    <property type="entry name" value="WH-like_DNA-bd_sf"/>
</dbReference>
<dbReference type="InterPro" id="IPR016032">
    <property type="entry name" value="Sig_transdc_resp-reg_C-effctor"/>
</dbReference>
<dbReference type="SUPFAM" id="SSF53474">
    <property type="entry name" value="alpha/beta-Hydrolases"/>
    <property type="match status" value="1"/>
</dbReference>
<dbReference type="Gene3D" id="3.40.50.1820">
    <property type="entry name" value="alpha/beta hydrolase"/>
    <property type="match status" value="1"/>
</dbReference>
<evidence type="ECO:0000259" key="1">
    <source>
        <dbReference type="SMART" id="SM00421"/>
    </source>
</evidence>
<dbReference type="InterPro" id="IPR029058">
    <property type="entry name" value="AB_hydrolase_fold"/>
</dbReference>
<dbReference type="Gene3D" id="1.10.10.10">
    <property type="entry name" value="Winged helix-like DNA-binding domain superfamily/Winged helix DNA-binding domain"/>
    <property type="match status" value="1"/>
</dbReference>
<name>A0ABW3FDN3_9HYPH</name>
<dbReference type="InterPro" id="IPR050266">
    <property type="entry name" value="AB_hydrolase_sf"/>
</dbReference>
<dbReference type="Proteomes" id="UP001597101">
    <property type="component" value="Unassembled WGS sequence"/>
</dbReference>
<keyword evidence="2" id="KW-0378">Hydrolase</keyword>
<dbReference type="SUPFAM" id="SSF46894">
    <property type="entry name" value="C-terminal effector domain of the bipartite response regulators"/>
    <property type="match status" value="1"/>
</dbReference>
<accession>A0ABW3FDN3</accession>
<dbReference type="EMBL" id="JBHTJV010000003">
    <property type="protein sequence ID" value="MFD0915543.1"/>
    <property type="molecule type" value="Genomic_DNA"/>
</dbReference>
<dbReference type="PANTHER" id="PTHR43798">
    <property type="entry name" value="MONOACYLGLYCEROL LIPASE"/>
    <property type="match status" value="1"/>
</dbReference>
<dbReference type="GO" id="GO:0016787">
    <property type="term" value="F:hydrolase activity"/>
    <property type="evidence" value="ECO:0007669"/>
    <property type="project" value="UniProtKB-KW"/>
</dbReference>
<feature type="domain" description="HTH luxR-type" evidence="1">
    <location>
        <begin position="199"/>
        <end position="256"/>
    </location>
</feature>
<protein>
    <submittedName>
        <fullName evidence="2">Alpha/beta fold hydrolase</fullName>
    </submittedName>
</protein>
<dbReference type="InterPro" id="IPR000792">
    <property type="entry name" value="Tscrpt_reg_LuxR_C"/>
</dbReference>
<dbReference type="Pfam" id="PF00561">
    <property type="entry name" value="Abhydrolase_1"/>
    <property type="match status" value="1"/>
</dbReference>
<dbReference type="InterPro" id="IPR000073">
    <property type="entry name" value="AB_hydrolase_1"/>
</dbReference>
<gene>
    <name evidence="2" type="ORF">ACFQ14_03890</name>
</gene>
<dbReference type="PANTHER" id="PTHR43798:SF33">
    <property type="entry name" value="HYDROLASE, PUTATIVE (AFU_ORTHOLOGUE AFUA_2G14860)-RELATED"/>
    <property type="match status" value="1"/>
</dbReference>
<dbReference type="SMART" id="SM00421">
    <property type="entry name" value="HTH_LUXR"/>
    <property type="match status" value="1"/>
</dbReference>
<keyword evidence="3" id="KW-1185">Reference proteome</keyword>